<dbReference type="PANTHER" id="PTHR46896">
    <property type="entry name" value="SENTRIN-SPECIFIC PROTEASE"/>
    <property type="match status" value="1"/>
</dbReference>
<feature type="compositionally biased region" description="Basic and acidic residues" evidence="6">
    <location>
        <begin position="822"/>
        <end position="832"/>
    </location>
</feature>
<name>A0AAD6IQH5_DREDA</name>
<dbReference type="PROSITE" id="PS50600">
    <property type="entry name" value="ULP_PROTEASE"/>
    <property type="match status" value="1"/>
</dbReference>
<comment type="caution">
    <text evidence="8">The sequence shown here is derived from an EMBL/GenBank/DDBJ whole genome shotgun (WGS) entry which is preliminary data.</text>
</comment>
<feature type="region of interest" description="Disordered" evidence="6">
    <location>
        <begin position="1"/>
        <end position="252"/>
    </location>
</feature>
<feature type="region of interest" description="Disordered" evidence="6">
    <location>
        <begin position="822"/>
        <end position="947"/>
    </location>
</feature>
<dbReference type="GO" id="GO:0070139">
    <property type="term" value="F:SUMO-specific endopeptidase activity"/>
    <property type="evidence" value="ECO:0007669"/>
    <property type="project" value="TreeGrafter"/>
</dbReference>
<keyword evidence="2" id="KW-0597">Phosphoprotein</keyword>
<dbReference type="GO" id="GO:0016926">
    <property type="term" value="P:protein desumoylation"/>
    <property type="evidence" value="ECO:0007669"/>
    <property type="project" value="TreeGrafter"/>
</dbReference>
<feature type="compositionally biased region" description="Low complexity" evidence="6">
    <location>
        <begin position="192"/>
        <end position="204"/>
    </location>
</feature>
<protein>
    <submittedName>
        <fullName evidence="8">Ubiquitin-like-specific protease</fullName>
    </submittedName>
</protein>
<gene>
    <name evidence="8" type="ORF">Dda_8505</name>
</gene>
<feature type="region of interest" description="Disordered" evidence="6">
    <location>
        <begin position="615"/>
        <end position="653"/>
    </location>
</feature>
<dbReference type="InterPro" id="IPR003653">
    <property type="entry name" value="Peptidase_C48_C"/>
</dbReference>
<evidence type="ECO:0000256" key="5">
    <source>
        <dbReference type="ARBA" id="ARBA00022801"/>
    </source>
</evidence>
<evidence type="ECO:0000256" key="2">
    <source>
        <dbReference type="ARBA" id="ARBA00022553"/>
    </source>
</evidence>
<comment type="similarity">
    <text evidence="1">Belongs to the peptidase C48 family.</text>
</comment>
<dbReference type="AlphaFoldDB" id="A0AAD6IQH5"/>
<feature type="compositionally biased region" description="Basic and acidic residues" evidence="6">
    <location>
        <begin position="615"/>
        <end position="626"/>
    </location>
</feature>
<feature type="compositionally biased region" description="Basic and acidic residues" evidence="6">
    <location>
        <begin position="434"/>
        <end position="443"/>
    </location>
</feature>
<dbReference type="PANTHER" id="PTHR46896:SF3">
    <property type="entry name" value="FI06413P-RELATED"/>
    <property type="match status" value="1"/>
</dbReference>
<keyword evidence="3 8" id="KW-0645">Protease</keyword>
<dbReference type="Proteomes" id="UP001221413">
    <property type="component" value="Unassembled WGS sequence"/>
</dbReference>
<keyword evidence="9" id="KW-1185">Reference proteome</keyword>
<feature type="compositionally biased region" description="Basic and acidic residues" evidence="6">
    <location>
        <begin position="1093"/>
        <end position="1103"/>
    </location>
</feature>
<proteinExistence type="inferred from homology"/>
<feature type="region of interest" description="Disordered" evidence="6">
    <location>
        <begin position="790"/>
        <end position="810"/>
    </location>
</feature>
<feature type="domain" description="Ubiquitin-like protease family profile" evidence="7">
    <location>
        <begin position="497"/>
        <end position="727"/>
    </location>
</feature>
<dbReference type="Pfam" id="PF02902">
    <property type="entry name" value="Peptidase_C48"/>
    <property type="match status" value="1"/>
</dbReference>
<accession>A0AAD6IQH5</accession>
<feature type="compositionally biased region" description="Polar residues" evidence="6">
    <location>
        <begin position="219"/>
        <end position="237"/>
    </location>
</feature>
<reference evidence="8" key="1">
    <citation type="submission" date="2023-01" db="EMBL/GenBank/DDBJ databases">
        <title>The chitinases involved in constricting ring structure development in the nematode-trapping fungus Drechslerella dactyloides.</title>
        <authorList>
            <person name="Wang R."/>
            <person name="Zhang L."/>
            <person name="Tang P."/>
            <person name="Li S."/>
            <person name="Liang L."/>
        </authorList>
    </citation>
    <scope>NUCLEOTIDE SEQUENCE</scope>
    <source>
        <strain evidence="8">YMF1.00031</strain>
    </source>
</reference>
<keyword evidence="4" id="KW-0833">Ubl conjugation pathway</keyword>
<evidence type="ECO:0000313" key="9">
    <source>
        <dbReference type="Proteomes" id="UP001221413"/>
    </source>
</evidence>
<feature type="compositionally biased region" description="Basic and acidic residues" evidence="6">
    <location>
        <begin position="1110"/>
        <end position="1127"/>
    </location>
</feature>
<dbReference type="GO" id="GO:0005634">
    <property type="term" value="C:nucleus"/>
    <property type="evidence" value="ECO:0007669"/>
    <property type="project" value="TreeGrafter"/>
</dbReference>
<dbReference type="Gene3D" id="3.40.395.10">
    <property type="entry name" value="Adenoviral Proteinase, Chain A"/>
    <property type="match status" value="1"/>
</dbReference>
<feature type="compositionally biased region" description="Basic and acidic residues" evidence="6">
    <location>
        <begin position="103"/>
        <end position="113"/>
    </location>
</feature>
<dbReference type="GO" id="GO:0005737">
    <property type="term" value="C:cytoplasm"/>
    <property type="evidence" value="ECO:0007669"/>
    <property type="project" value="TreeGrafter"/>
</dbReference>
<dbReference type="InterPro" id="IPR038765">
    <property type="entry name" value="Papain-like_cys_pep_sf"/>
</dbReference>
<evidence type="ECO:0000256" key="1">
    <source>
        <dbReference type="ARBA" id="ARBA00005234"/>
    </source>
</evidence>
<dbReference type="InterPro" id="IPR051947">
    <property type="entry name" value="Sentrin-specific_protease"/>
</dbReference>
<dbReference type="EMBL" id="JAQGDS010000012">
    <property type="protein sequence ID" value="KAJ6256640.1"/>
    <property type="molecule type" value="Genomic_DNA"/>
</dbReference>
<feature type="compositionally biased region" description="Low complexity" evidence="6">
    <location>
        <begin position="24"/>
        <end position="39"/>
    </location>
</feature>
<sequence length="1237" mass="136986">MPLNGDKECLGVSSSPVVQNEVQPPKSSPRGSSKSSSASYAQGWGGHKSGNPKHATKISIPGTHKPINNLNAASNVRHHQQEKSYGKKRHQGNGSLKFAGQPRRQDRNDRLGSEPDTPIVGQLERSDYRVNRPNTESPIRSDKAIKGRQGHPELSPLPFTPAAQDVYELPQLSPDDLEVNGHSAMREKKGSKPVASKKPASSAAREGDAWKLPSDTDPTRTTFTSKNKPSSLSSTAPSYERPPKSRSPKSDTSIRLSVAWRGAIYISGFETLLRRNGYETITVYSKSEEVPGLSIKLENIQSATYTDDETNRNWVHIKLRNHEHKLASAAMFMFEGRSELEMEDPRKRDAMRFIGWLEKGDVECQKKPGSVLGNRLQDQEDLKNSATHHNSKDDASLSKTIVPQKLISKAALSELGLYDHPRQTRSRPPGTARELIDLKKKDTAGGSALEMYTADTHPRRSLRNQPKPEPLPKPEPHPVQTWSESLKFPFQKRGPCDILDSTSLRLLDPDQFLNDEVINFHLAIIRERLQRDNPAFAAKVHIFNTYLYDAYSGSSGDGKTSNYSKVQRWTKDVDIFEKDFIFIPVNEKYHWFLAVVCNLPAAMAKAQARAKAKAKAEAEAQRKDNEKEDELVCTEPSSHQKPVPTPKRGGRNPVPADSCAVIILDSMNGVHNTTLRGVKQYLKAEGADKKDAMLELEDLMSIAPRKIPGQDNFSDCGIFMLHYIEKMLENPSQIKETLYEKDFGSDEASRKLWKISEVVDKRDRMWRLFVRLKEEYDKFLRKEPFDEFPDIEGWQPPAKEPATKPGMDGAADDLVIIDDEAKPAVKSKDATKPLDVQRVASPAKRKSESHEEDNLPAKRTKSISPRAASPAKRKSDDQDEINLPAKRPKSISPSGAIKVPNRTNSESLDDVIELPTAVQTSPRAREKSIEIPYGGDEIAISEDSPNEEAAMQMDALELMSSGVPLVAACGLPVPPSDIPESMGEHLELDAEEPPRRIPPGLINHINHEPTPQTQANGVNTPTLATTHSFSDLSIIGKSETPAELGLADSIVDDKDTPMPDAPNLVSVEDIDDDDDSLVPSQPLQYGGASRGKSVHELANDRIVDSPSSSQDRRSREKTPPPRKRGDAIHNPIILDSQSSPKRSGLRSSQAAAGSAKATTTPSSVGLSNGYLTPPSPQSFTDEYNHMHNHPESLASRQEYARILYEHTMKQMERFALEAQSRGTLSMDYCPQRVAASN</sequence>
<dbReference type="GO" id="GO:0006508">
    <property type="term" value="P:proteolysis"/>
    <property type="evidence" value="ECO:0007669"/>
    <property type="project" value="UniProtKB-KW"/>
</dbReference>
<evidence type="ECO:0000259" key="7">
    <source>
        <dbReference type="PROSITE" id="PS50600"/>
    </source>
</evidence>
<keyword evidence="5" id="KW-0378">Hydrolase</keyword>
<evidence type="ECO:0000313" key="8">
    <source>
        <dbReference type="EMBL" id="KAJ6256640.1"/>
    </source>
</evidence>
<organism evidence="8 9">
    <name type="scientific">Drechslerella dactyloides</name>
    <name type="common">Nematode-trapping fungus</name>
    <name type="synonym">Arthrobotrys dactyloides</name>
    <dbReference type="NCBI Taxonomy" id="74499"/>
    <lineage>
        <taxon>Eukaryota</taxon>
        <taxon>Fungi</taxon>
        <taxon>Dikarya</taxon>
        <taxon>Ascomycota</taxon>
        <taxon>Pezizomycotina</taxon>
        <taxon>Orbiliomycetes</taxon>
        <taxon>Orbiliales</taxon>
        <taxon>Orbiliaceae</taxon>
        <taxon>Drechslerella</taxon>
    </lineage>
</organism>
<evidence type="ECO:0000256" key="4">
    <source>
        <dbReference type="ARBA" id="ARBA00022786"/>
    </source>
</evidence>
<feature type="compositionally biased region" description="Polar residues" evidence="6">
    <location>
        <begin position="1135"/>
        <end position="1170"/>
    </location>
</feature>
<feature type="region of interest" description="Disordered" evidence="6">
    <location>
        <begin position="1049"/>
        <end position="1184"/>
    </location>
</feature>
<feature type="region of interest" description="Disordered" evidence="6">
    <location>
        <begin position="418"/>
        <end position="481"/>
    </location>
</feature>
<feature type="compositionally biased region" description="Polar residues" evidence="6">
    <location>
        <begin position="12"/>
        <end position="22"/>
    </location>
</feature>
<evidence type="ECO:0000256" key="6">
    <source>
        <dbReference type="SAM" id="MobiDB-lite"/>
    </source>
</evidence>
<feature type="compositionally biased region" description="Basic and acidic residues" evidence="6">
    <location>
        <begin position="845"/>
        <end position="856"/>
    </location>
</feature>
<evidence type="ECO:0000256" key="3">
    <source>
        <dbReference type="ARBA" id="ARBA00022670"/>
    </source>
</evidence>
<dbReference type="SUPFAM" id="SSF54001">
    <property type="entry name" value="Cysteine proteinases"/>
    <property type="match status" value="1"/>
</dbReference>